<reference evidence="3 4" key="1">
    <citation type="submission" date="2018-05" db="EMBL/GenBank/DDBJ databases">
        <title>Coraliomargarita sinensis sp. nov., isolated from a marine solar saltern.</title>
        <authorList>
            <person name="Zhou L.Y."/>
        </authorList>
    </citation>
    <scope>NUCLEOTIDE SEQUENCE [LARGE SCALE GENOMIC DNA]</scope>
    <source>
        <strain evidence="3 4">WN38</strain>
    </source>
</reference>
<evidence type="ECO:0000256" key="1">
    <source>
        <dbReference type="SAM" id="MobiDB-lite"/>
    </source>
</evidence>
<dbReference type="EMBL" id="QHJQ01000002">
    <property type="protein sequence ID" value="PXA04928.1"/>
    <property type="molecule type" value="Genomic_DNA"/>
</dbReference>
<proteinExistence type="predicted"/>
<sequence length="336" mass="35831">MMKPSPKILALPLLAGALCFTACGEKSDATEGAAASSDEINIPDAPDAALQFVLSEIAEGKGGVLWEAMPASYQDEVNAIAQLAGSKIDAEIYDKAFSTIKRVASVLDKQKEFVFNTSLVGEAPDEEEIAKVRASWPSVMDLVNALTTSSISSAAGLQSFKGEAFFKDTVSAVLTDMDALARLQPENEGPFLSDMKDAQVEYVEGTDSEATLNITIPGQETETKTVVKVEDRWVPQEMAASWEAQTTEARTKLEAIDPAQLTKQKPQIMSVFAMIEGVLTQIEAAESQQQFDQAVQSAMMPIMGLMMMGQGMGGGRAPDMPAAPEIPEMPSAPSAP</sequence>
<accession>A0A317ZLX7</accession>
<feature type="chain" id="PRO_5016455304" evidence="2">
    <location>
        <begin position="25"/>
        <end position="336"/>
    </location>
</feature>
<feature type="signal peptide" evidence="2">
    <location>
        <begin position="1"/>
        <end position="24"/>
    </location>
</feature>
<feature type="region of interest" description="Disordered" evidence="1">
    <location>
        <begin position="313"/>
        <end position="336"/>
    </location>
</feature>
<evidence type="ECO:0000313" key="4">
    <source>
        <dbReference type="Proteomes" id="UP000247099"/>
    </source>
</evidence>
<gene>
    <name evidence="3" type="ORF">DDZ13_02895</name>
</gene>
<dbReference type="Proteomes" id="UP000247099">
    <property type="component" value="Unassembled WGS sequence"/>
</dbReference>
<keyword evidence="2" id="KW-0732">Signal</keyword>
<evidence type="ECO:0000256" key="2">
    <source>
        <dbReference type="SAM" id="SignalP"/>
    </source>
</evidence>
<keyword evidence="4" id="KW-1185">Reference proteome</keyword>
<dbReference type="RefSeq" id="WP_110129929.1">
    <property type="nucleotide sequence ID" value="NZ_QHJQ01000002.1"/>
</dbReference>
<name>A0A317ZLX7_9BACT</name>
<dbReference type="InParanoid" id="A0A317ZLX7"/>
<dbReference type="OrthoDB" id="186350at2"/>
<evidence type="ECO:0000313" key="3">
    <source>
        <dbReference type="EMBL" id="PXA04928.1"/>
    </source>
</evidence>
<organism evidence="3 4">
    <name type="scientific">Coraliomargarita sinensis</name>
    <dbReference type="NCBI Taxonomy" id="2174842"/>
    <lineage>
        <taxon>Bacteria</taxon>
        <taxon>Pseudomonadati</taxon>
        <taxon>Verrucomicrobiota</taxon>
        <taxon>Opitutia</taxon>
        <taxon>Puniceicoccales</taxon>
        <taxon>Coraliomargaritaceae</taxon>
        <taxon>Coraliomargarita</taxon>
    </lineage>
</organism>
<protein>
    <submittedName>
        <fullName evidence="3">Uncharacterized protein</fullName>
    </submittedName>
</protein>
<dbReference type="AlphaFoldDB" id="A0A317ZLX7"/>
<comment type="caution">
    <text evidence="3">The sequence shown here is derived from an EMBL/GenBank/DDBJ whole genome shotgun (WGS) entry which is preliminary data.</text>
</comment>